<dbReference type="Gene3D" id="3.30.360.10">
    <property type="entry name" value="Dihydrodipicolinate Reductase, domain 2"/>
    <property type="match status" value="1"/>
</dbReference>
<evidence type="ECO:0000256" key="4">
    <source>
        <dbReference type="ARBA" id="ARBA00023277"/>
    </source>
</evidence>
<name>A0A380E429_STAAU</name>
<gene>
    <name evidence="6" type="primary">zwf_4</name>
    <name evidence="7" type="synonym">zwf_3</name>
    <name evidence="7" type="ORF">NCTC10702_02389</name>
    <name evidence="6" type="ORF">NCTC5664_03410</name>
</gene>
<dbReference type="InterPro" id="IPR022675">
    <property type="entry name" value="G6P_DH_C"/>
</dbReference>
<dbReference type="PANTHER" id="PTHR23429:SF0">
    <property type="entry name" value="GLUCOSE-6-PHOSPHATE 1-DEHYDROGENASE"/>
    <property type="match status" value="1"/>
</dbReference>
<evidence type="ECO:0000256" key="3">
    <source>
        <dbReference type="ARBA" id="ARBA00023002"/>
    </source>
</evidence>
<evidence type="ECO:0000256" key="2">
    <source>
        <dbReference type="ARBA" id="ARBA00022857"/>
    </source>
</evidence>
<organism evidence="6 9">
    <name type="scientific">Staphylococcus aureus</name>
    <dbReference type="NCBI Taxonomy" id="1280"/>
    <lineage>
        <taxon>Bacteria</taxon>
        <taxon>Bacillati</taxon>
        <taxon>Bacillota</taxon>
        <taxon>Bacilli</taxon>
        <taxon>Bacillales</taxon>
        <taxon>Staphylococcaceae</taxon>
        <taxon>Staphylococcus</taxon>
    </lineage>
</organism>
<dbReference type="InterPro" id="IPR001282">
    <property type="entry name" value="G6P_DH"/>
</dbReference>
<keyword evidence="3 6" id="KW-0560">Oxidoreductase</keyword>
<protein>
    <submittedName>
        <fullName evidence="6">Glucose-6-phosphate 1-dehydrogenase</fullName>
        <ecNumber evidence="6">1.1.1.49</ecNumber>
    </submittedName>
</protein>
<dbReference type="GO" id="GO:0009051">
    <property type="term" value="P:pentose-phosphate shunt, oxidative branch"/>
    <property type="evidence" value="ECO:0007669"/>
    <property type="project" value="TreeGrafter"/>
</dbReference>
<dbReference type="Proteomes" id="UP000254502">
    <property type="component" value="Unassembled WGS sequence"/>
</dbReference>
<accession>A0A380E429</accession>
<evidence type="ECO:0000256" key="1">
    <source>
        <dbReference type="ARBA" id="ARBA00004921"/>
    </source>
</evidence>
<evidence type="ECO:0000313" key="8">
    <source>
        <dbReference type="Proteomes" id="UP000254116"/>
    </source>
</evidence>
<dbReference type="EMBL" id="UHAQ01000004">
    <property type="protein sequence ID" value="SUK94592.1"/>
    <property type="molecule type" value="Genomic_DNA"/>
</dbReference>
<dbReference type="SUPFAM" id="SSF55347">
    <property type="entry name" value="Glyceraldehyde-3-phosphate dehydrogenase-like, C-terminal domain"/>
    <property type="match status" value="1"/>
</dbReference>
<dbReference type="AlphaFoldDB" id="A0A380E429"/>
<dbReference type="PANTHER" id="PTHR23429">
    <property type="entry name" value="GLUCOSE-6-PHOSPHATE 1-DEHYDROGENASE G6PD"/>
    <property type="match status" value="1"/>
</dbReference>
<comment type="pathway">
    <text evidence="1">Carbohydrate degradation.</text>
</comment>
<reference evidence="8 9" key="1">
    <citation type="submission" date="2018-06" db="EMBL/GenBank/DDBJ databases">
        <authorList>
            <consortium name="Pathogen Informatics"/>
            <person name="Doyle S."/>
        </authorList>
    </citation>
    <scope>NUCLEOTIDE SEQUENCE [LARGE SCALE GENOMIC DNA]</scope>
    <source>
        <strain evidence="7 8">NCTC10702</strain>
        <strain evidence="6 9">NCTC5664</strain>
    </source>
</reference>
<evidence type="ECO:0000313" key="7">
    <source>
        <dbReference type="EMBL" id="SUL35669.1"/>
    </source>
</evidence>
<evidence type="ECO:0000313" key="9">
    <source>
        <dbReference type="Proteomes" id="UP000254502"/>
    </source>
</evidence>
<feature type="domain" description="Glucose-6-phosphate dehydrogenase C-terminal" evidence="5">
    <location>
        <begin position="1"/>
        <end position="145"/>
    </location>
</feature>
<dbReference type="Proteomes" id="UP000254116">
    <property type="component" value="Unassembled WGS sequence"/>
</dbReference>
<dbReference type="EC" id="1.1.1.49" evidence="6"/>
<evidence type="ECO:0000259" key="5">
    <source>
        <dbReference type="Pfam" id="PF02781"/>
    </source>
</evidence>
<dbReference type="GO" id="GO:0050661">
    <property type="term" value="F:NADP binding"/>
    <property type="evidence" value="ECO:0007669"/>
    <property type="project" value="InterPro"/>
</dbReference>
<proteinExistence type="predicted"/>
<evidence type="ECO:0000313" key="6">
    <source>
        <dbReference type="EMBL" id="SUK94592.1"/>
    </source>
</evidence>
<dbReference type="Pfam" id="PF02781">
    <property type="entry name" value="G6PD_C"/>
    <property type="match status" value="1"/>
</dbReference>
<dbReference type="GO" id="GO:0006006">
    <property type="term" value="P:glucose metabolic process"/>
    <property type="evidence" value="ECO:0007669"/>
    <property type="project" value="InterPro"/>
</dbReference>
<keyword evidence="4" id="KW-0119">Carbohydrate metabolism</keyword>
<dbReference type="EMBL" id="UHBY01000003">
    <property type="protein sequence ID" value="SUL35669.1"/>
    <property type="molecule type" value="Genomic_DNA"/>
</dbReference>
<sequence length="149" mass="17190">MKSKTIQVVVEFKEVPMNLYYETDKLLDSNLLVINIQPNEGVSLHLNAKKNTQGIETEPVQLSYSMSAQDKMNTVDAYENLLFDCLKGDATNFTHWEELKSTWKFVDAIQDEWNMVDPEFPNYESGTNGPLESDLLLARDGNHWWDDIQ</sequence>
<dbReference type="GO" id="GO:0005829">
    <property type="term" value="C:cytosol"/>
    <property type="evidence" value="ECO:0007669"/>
    <property type="project" value="TreeGrafter"/>
</dbReference>
<keyword evidence="2" id="KW-0521">NADP</keyword>
<dbReference type="GO" id="GO:0004345">
    <property type="term" value="F:glucose-6-phosphate dehydrogenase activity"/>
    <property type="evidence" value="ECO:0007669"/>
    <property type="project" value="UniProtKB-EC"/>
</dbReference>